<evidence type="ECO:0000259" key="1">
    <source>
        <dbReference type="PROSITE" id="PS50181"/>
    </source>
</evidence>
<dbReference type="InterPro" id="IPR001810">
    <property type="entry name" value="F-box_dom"/>
</dbReference>
<dbReference type="InterPro" id="IPR050796">
    <property type="entry name" value="SCF_F-box_component"/>
</dbReference>
<dbReference type="Gene3D" id="1.20.1280.50">
    <property type="match status" value="1"/>
</dbReference>
<dbReference type="Proteomes" id="UP000215914">
    <property type="component" value="Chromosome 9"/>
</dbReference>
<dbReference type="InterPro" id="IPR017451">
    <property type="entry name" value="F-box-assoc_interact_dom"/>
</dbReference>
<dbReference type="Gramene" id="mRNA:HanXRQr2_Chr09g0386461">
    <property type="protein sequence ID" value="CDS:HanXRQr2_Chr09g0386461.1"/>
    <property type="gene ID" value="HanXRQr2_Chr09g0386461"/>
</dbReference>
<sequence length="359" mass="41674">MAEEYLPEHILYHILLRMPTKSVIRFKCLSKQWNRLISDPSFMESRARRMNFLPSLPFHVIDDNVTVNDDMAPSTIKLFSPLINSKKYTKITVVGSFNGIVLLVLENHKTSNAWYNHYDHDMMLYNPLSGEFKTLPHSGTFDGRYCNYVYGFGYSTTADDIKIVRLKEVSCRLEFSEVFSLKNWSWSRPSKVGLESSEVFGLKNWSWSRRSKVKGYSTYGRYSGTFVNGFLYWVVKDRTCYIPLILALDINTMVFSDIKVPDGRWLNRLGRYNGRLCMFCSKMNVEGYELRVMNEHGFWSTICLFAPRPTTLISYSNNFGMLCILDDGKLLMSRSSKQPVIYDVFEDSYVQGGDWLNGF</sequence>
<dbReference type="OrthoDB" id="1739213at2759"/>
<dbReference type="EMBL" id="MNCJ02000324">
    <property type="protein sequence ID" value="KAF5790717.1"/>
    <property type="molecule type" value="Genomic_DNA"/>
</dbReference>
<dbReference type="InterPro" id="IPR036047">
    <property type="entry name" value="F-box-like_dom_sf"/>
</dbReference>
<dbReference type="AlphaFoldDB" id="A0A251TV00"/>
<dbReference type="SMART" id="SM00256">
    <property type="entry name" value="FBOX"/>
    <property type="match status" value="1"/>
</dbReference>
<evidence type="ECO:0000313" key="2">
    <source>
        <dbReference type="EMBL" id="KAF5790717.1"/>
    </source>
</evidence>
<evidence type="ECO:0000313" key="4">
    <source>
        <dbReference type="Proteomes" id="UP000215914"/>
    </source>
</evidence>
<keyword evidence="4" id="KW-1185">Reference proteome</keyword>
<dbReference type="InterPro" id="IPR013187">
    <property type="entry name" value="F-box-assoc_dom_typ3"/>
</dbReference>
<evidence type="ECO:0000313" key="3">
    <source>
        <dbReference type="EMBL" id="OTG14955.1"/>
    </source>
</evidence>
<reference evidence="2" key="3">
    <citation type="submission" date="2020-06" db="EMBL/GenBank/DDBJ databases">
        <title>Helianthus annuus Genome sequencing and assembly Release 2.</title>
        <authorList>
            <person name="Gouzy J."/>
            <person name="Langlade N."/>
            <person name="Munos S."/>
        </authorList>
    </citation>
    <scope>NUCLEOTIDE SEQUENCE</scope>
    <source>
        <tissue evidence="2">Leaves</tissue>
    </source>
</reference>
<dbReference type="NCBIfam" id="TIGR01640">
    <property type="entry name" value="F_box_assoc_1"/>
    <property type="match status" value="1"/>
</dbReference>
<dbReference type="EMBL" id="CM007898">
    <property type="protein sequence ID" value="OTG14955.1"/>
    <property type="molecule type" value="Genomic_DNA"/>
</dbReference>
<dbReference type="InParanoid" id="A0A251TV00"/>
<dbReference type="PROSITE" id="PS50181">
    <property type="entry name" value="FBOX"/>
    <property type="match status" value="1"/>
</dbReference>
<dbReference type="Pfam" id="PF00646">
    <property type="entry name" value="F-box"/>
    <property type="match status" value="1"/>
</dbReference>
<dbReference type="Pfam" id="PF08268">
    <property type="entry name" value="FBA_3"/>
    <property type="match status" value="1"/>
</dbReference>
<name>A0A251TV00_HELAN</name>
<dbReference type="CDD" id="cd22157">
    <property type="entry name" value="F-box_AtFBW1-like"/>
    <property type="match status" value="1"/>
</dbReference>
<dbReference type="PANTHER" id="PTHR31672:SF13">
    <property type="entry name" value="F-BOX PROTEIN CPR30-LIKE"/>
    <property type="match status" value="1"/>
</dbReference>
<dbReference type="SUPFAM" id="SSF81383">
    <property type="entry name" value="F-box domain"/>
    <property type="match status" value="1"/>
</dbReference>
<dbReference type="FunCoup" id="A0A251TV00">
    <property type="interactions" value="116"/>
</dbReference>
<protein>
    <submittedName>
        <fullName evidence="2 3">F-box domain-containing protein</fullName>
    </submittedName>
</protein>
<proteinExistence type="predicted"/>
<feature type="domain" description="F-box" evidence="1">
    <location>
        <begin position="1"/>
        <end position="50"/>
    </location>
</feature>
<organism evidence="3 4">
    <name type="scientific">Helianthus annuus</name>
    <name type="common">Common sunflower</name>
    <dbReference type="NCBI Taxonomy" id="4232"/>
    <lineage>
        <taxon>Eukaryota</taxon>
        <taxon>Viridiplantae</taxon>
        <taxon>Streptophyta</taxon>
        <taxon>Embryophyta</taxon>
        <taxon>Tracheophyta</taxon>
        <taxon>Spermatophyta</taxon>
        <taxon>Magnoliopsida</taxon>
        <taxon>eudicotyledons</taxon>
        <taxon>Gunneridae</taxon>
        <taxon>Pentapetalae</taxon>
        <taxon>asterids</taxon>
        <taxon>campanulids</taxon>
        <taxon>Asterales</taxon>
        <taxon>Asteraceae</taxon>
        <taxon>Asteroideae</taxon>
        <taxon>Heliantheae alliance</taxon>
        <taxon>Heliantheae</taxon>
        <taxon>Helianthus</taxon>
    </lineage>
</organism>
<dbReference type="PANTHER" id="PTHR31672">
    <property type="entry name" value="BNACNNG10540D PROTEIN"/>
    <property type="match status" value="1"/>
</dbReference>
<gene>
    <name evidence="3" type="ORF">HannXRQ_Chr09g0255091</name>
    <name evidence="2" type="ORF">HanXRQr2_Chr09g0386461</name>
</gene>
<reference evidence="3" key="2">
    <citation type="submission" date="2017-02" db="EMBL/GenBank/DDBJ databases">
        <title>Sunflower complete genome.</title>
        <authorList>
            <person name="Langlade N."/>
            <person name="Munos S."/>
        </authorList>
    </citation>
    <scope>NUCLEOTIDE SEQUENCE [LARGE SCALE GENOMIC DNA]</scope>
    <source>
        <tissue evidence="3">Leaves</tissue>
    </source>
</reference>
<dbReference type="OMA" id="KNWSWSR"/>
<reference evidence="2 4" key="1">
    <citation type="journal article" date="2017" name="Nature">
        <title>The sunflower genome provides insights into oil metabolism, flowering and Asterid evolution.</title>
        <authorList>
            <person name="Badouin H."/>
            <person name="Gouzy J."/>
            <person name="Grassa C.J."/>
            <person name="Murat F."/>
            <person name="Staton S.E."/>
            <person name="Cottret L."/>
            <person name="Lelandais-Briere C."/>
            <person name="Owens G.L."/>
            <person name="Carrere S."/>
            <person name="Mayjonade B."/>
            <person name="Legrand L."/>
            <person name="Gill N."/>
            <person name="Kane N.C."/>
            <person name="Bowers J.E."/>
            <person name="Hubner S."/>
            <person name="Bellec A."/>
            <person name="Berard A."/>
            <person name="Berges H."/>
            <person name="Blanchet N."/>
            <person name="Boniface M.C."/>
            <person name="Brunel D."/>
            <person name="Catrice O."/>
            <person name="Chaidir N."/>
            <person name="Claudel C."/>
            <person name="Donnadieu C."/>
            <person name="Faraut T."/>
            <person name="Fievet G."/>
            <person name="Helmstetter N."/>
            <person name="King M."/>
            <person name="Knapp S.J."/>
            <person name="Lai Z."/>
            <person name="Le Paslier M.C."/>
            <person name="Lippi Y."/>
            <person name="Lorenzon L."/>
            <person name="Mandel J.R."/>
            <person name="Marage G."/>
            <person name="Marchand G."/>
            <person name="Marquand E."/>
            <person name="Bret-Mestries E."/>
            <person name="Morien E."/>
            <person name="Nambeesan S."/>
            <person name="Nguyen T."/>
            <person name="Pegot-Espagnet P."/>
            <person name="Pouilly N."/>
            <person name="Raftis F."/>
            <person name="Sallet E."/>
            <person name="Schiex T."/>
            <person name="Thomas J."/>
            <person name="Vandecasteele C."/>
            <person name="Vares D."/>
            <person name="Vear F."/>
            <person name="Vautrin S."/>
            <person name="Crespi M."/>
            <person name="Mangin B."/>
            <person name="Burke J.M."/>
            <person name="Salse J."/>
            <person name="Munos S."/>
            <person name="Vincourt P."/>
            <person name="Rieseberg L.H."/>
            <person name="Langlade N.B."/>
        </authorList>
    </citation>
    <scope>NUCLEOTIDE SEQUENCE [LARGE SCALE GENOMIC DNA]</scope>
    <source>
        <strain evidence="4">cv. SF193</strain>
        <tissue evidence="2">Leaves</tissue>
    </source>
</reference>
<accession>A0A251TV00</accession>